<dbReference type="Pfam" id="PF07070">
    <property type="entry name" value="Spo0M"/>
    <property type="match status" value="1"/>
</dbReference>
<sequence length="258" mass="29152">MSILNKMLASVGIGAAKVDTLLEKEQYMPGEMIAGKVMIYGGKVAQPIEGISLFLMCNYIREVDDHKHHVKAVLAEFEVAGSHTIASEETKEIAFSFRLPYNLPYSIGQTQIWLQTGATIKNALDPQDKDYLAIHPDRPIQNVMEAIEGLQFSLRKATCQERKHPRRYPLPFQQEFEYIPTGGMYLNRLDELEVIFQYNGQSLDLMLQIDRKGFGFSGMIADSLDLDETYVSIHFTAEELHNSSLVATKIANVLQQHV</sequence>
<proteinExistence type="predicted"/>
<organism evidence="1 2">
    <name type="scientific">Fictibacillus macauensis ZFHKF-1</name>
    <dbReference type="NCBI Taxonomy" id="1196324"/>
    <lineage>
        <taxon>Bacteria</taxon>
        <taxon>Bacillati</taxon>
        <taxon>Bacillota</taxon>
        <taxon>Bacilli</taxon>
        <taxon>Bacillales</taxon>
        <taxon>Fictibacillaceae</taxon>
        <taxon>Fictibacillus</taxon>
    </lineage>
</organism>
<dbReference type="InterPro" id="IPR009776">
    <property type="entry name" value="Spore_0_M"/>
</dbReference>
<dbReference type="eggNOG" id="COG4326">
    <property type="taxonomic scope" value="Bacteria"/>
</dbReference>
<accession>I8ADQ8</accession>
<dbReference type="EMBL" id="AKKV01000053">
    <property type="protein sequence ID" value="EIT83697.1"/>
    <property type="molecule type" value="Genomic_DNA"/>
</dbReference>
<dbReference type="PANTHER" id="PTHR40053">
    <property type="entry name" value="SPORULATION-CONTROL PROTEIN SPO0M"/>
    <property type="match status" value="1"/>
</dbReference>
<keyword evidence="2" id="KW-1185">Reference proteome</keyword>
<reference evidence="1 2" key="1">
    <citation type="journal article" date="2012" name="J. Bacteriol.">
        <title>Genome of Bacillus macauensis ZFHKF-1, a Long-Chain-Forming Bacterium.</title>
        <authorList>
            <person name="Cai L."/>
            <person name="Zhang T."/>
        </authorList>
    </citation>
    <scope>NUCLEOTIDE SEQUENCE [LARGE SCALE GENOMIC DNA]</scope>
    <source>
        <strain evidence="1 2">ZFHKF-1</strain>
    </source>
</reference>
<dbReference type="STRING" id="1196324.A374_19295"/>
<protein>
    <submittedName>
        <fullName evidence="1">SpoOM family protein</fullName>
    </submittedName>
</protein>
<gene>
    <name evidence="1" type="ORF">A374_19295</name>
</gene>
<dbReference type="AlphaFoldDB" id="I8ADQ8"/>
<name>I8ADQ8_9BACL</name>
<dbReference type="RefSeq" id="WP_007203923.1">
    <property type="nucleotide sequence ID" value="NZ_AKKV01000053.1"/>
</dbReference>
<evidence type="ECO:0000313" key="2">
    <source>
        <dbReference type="Proteomes" id="UP000004080"/>
    </source>
</evidence>
<dbReference type="OrthoDB" id="2351239at2"/>
<evidence type="ECO:0000313" key="1">
    <source>
        <dbReference type="EMBL" id="EIT83697.1"/>
    </source>
</evidence>
<dbReference type="Proteomes" id="UP000004080">
    <property type="component" value="Unassembled WGS sequence"/>
</dbReference>
<dbReference type="PANTHER" id="PTHR40053:SF1">
    <property type="entry name" value="SPORULATION-CONTROL PROTEIN SPO0M"/>
    <property type="match status" value="1"/>
</dbReference>
<dbReference type="PATRIC" id="fig|1196324.3.peg.3920"/>
<comment type="caution">
    <text evidence="1">The sequence shown here is derived from an EMBL/GenBank/DDBJ whole genome shotgun (WGS) entry which is preliminary data.</text>
</comment>